<dbReference type="Pfam" id="PF04149">
    <property type="entry name" value="DUF397"/>
    <property type="match status" value="1"/>
</dbReference>
<reference evidence="4" key="1">
    <citation type="journal article" date="2019" name="Int. J. Syst. Evol. Microbiol.">
        <title>The Global Catalogue of Microorganisms (GCM) 10K type strain sequencing project: providing services to taxonomists for standard genome sequencing and annotation.</title>
        <authorList>
            <consortium name="The Broad Institute Genomics Platform"/>
            <consortium name="The Broad Institute Genome Sequencing Center for Infectious Disease"/>
            <person name="Wu L."/>
            <person name="Ma J."/>
        </authorList>
    </citation>
    <scope>NUCLEOTIDE SEQUENCE [LARGE SCALE GENOMIC DNA]</scope>
    <source>
        <strain evidence="4">JCM 14549</strain>
    </source>
</reference>
<dbReference type="Proteomes" id="UP001403094">
    <property type="component" value="Unassembled WGS sequence"/>
</dbReference>
<accession>A0ABP5GVZ6</accession>
<gene>
    <name evidence="3" type="ORF">GCM10009757_39440</name>
</gene>
<evidence type="ECO:0000313" key="4">
    <source>
        <dbReference type="Proteomes" id="UP001403094"/>
    </source>
</evidence>
<dbReference type="InterPro" id="IPR007278">
    <property type="entry name" value="DUF397"/>
</dbReference>
<evidence type="ECO:0000256" key="1">
    <source>
        <dbReference type="SAM" id="MobiDB-lite"/>
    </source>
</evidence>
<feature type="domain" description="DUF397" evidence="2">
    <location>
        <begin position="8"/>
        <end position="60"/>
    </location>
</feature>
<sequence length="65" mass="7083">MSKTSSTNWQKSSYSQQTDNCVELRRQRSFPAIQLRESDDPGTVLVGTTASLGALLAALKRGVLL</sequence>
<comment type="caution">
    <text evidence="3">The sequence shown here is derived from an EMBL/GenBank/DDBJ whole genome shotgun (WGS) entry which is preliminary data.</text>
</comment>
<organism evidence="3 4">
    <name type="scientific">Streptomyces cheonanensis</name>
    <dbReference type="NCBI Taxonomy" id="312720"/>
    <lineage>
        <taxon>Bacteria</taxon>
        <taxon>Bacillati</taxon>
        <taxon>Actinomycetota</taxon>
        <taxon>Actinomycetes</taxon>
        <taxon>Kitasatosporales</taxon>
        <taxon>Streptomycetaceae</taxon>
        <taxon>Streptomyces</taxon>
    </lineage>
</organism>
<evidence type="ECO:0000313" key="3">
    <source>
        <dbReference type="EMBL" id="GAA2058889.1"/>
    </source>
</evidence>
<proteinExistence type="predicted"/>
<dbReference type="EMBL" id="BAAANQ010000008">
    <property type="protein sequence ID" value="GAA2058889.1"/>
    <property type="molecule type" value="Genomic_DNA"/>
</dbReference>
<name>A0ABP5GVZ6_9ACTN</name>
<feature type="region of interest" description="Disordered" evidence="1">
    <location>
        <begin position="1"/>
        <end position="20"/>
    </location>
</feature>
<keyword evidence="4" id="KW-1185">Reference proteome</keyword>
<dbReference type="RefSeq" id="WP_346071258.1">
    <property type="nucleotide sequence ID" value="NZ_BAAANQ010000008.1"/>
</dbReference>
<evidence type="ECO:0000259" key="2">
    <source>
        <dbReference type="Pfam" id="PF04149"/>
    </source>
</evidence>
<protein>
    <recommendedName>
        <fullName evidence="2">DUF397 domain-containing protein</fullName>
    </recommendedName>
</protein>